<dbReference type="PANTHER" id="PTHR21715:SF0">
    <property type="entry name" value="RH04127P"/>
    <property type="match status" value="1"/>
</dbReference>
<dbReference type="OrthoDB" id="6344460at2759"/>
<feature type="compositionally biased region" description="Basic and acidic residues" evidence="1">
    <location>
        <begin position="193"/>
        <end position="205"/>
    </location>
</feature>
<feature type="compositionally biased region" description="Low complexity" evidence="1">
    <location>
        <begin position="280"/>
        <end position="300"/>
    </location>
</feature>
<evidence type="ECO:0000313" key="4">
    <source>
        <dbReference type="EMBL" id="CAF3889042.1"/>
    </source>
</evidence>
<feature type="domain" description="WW" evidence="2">
    <location>
        <begin position="40"/>
        <end position="73"/>
    </location>
</feature>
<dbReference type="EMBL" id="CAJOBC010006158">
    <property type="protein sequence ID" value="CAF3889042.1"/>
    <property type="molecule type" value="Genomic_DNA"/>
</dbReference>
<feature type="non-terminal residue" evidence="3">
    <location>
        <position position="1"/>
    </location>
</feature>
<proteinExistence type="predicted"/>
<dbReference type="InterPro" id="IPR036020">
    <property type="entry name" value="WW_dom_sf"/>
</dbReference>
<evidence type="ECO:0000313" key="3">
    <source>
        <dbReference type="EMBL" id="CAF1125469.1"/>
    </source>
</evidence>
<dbReference type="Proteomes" id="UP000681722">
    <property type="component" value="Unassembled WGS sequence"/>
</dbReference>
<feature type="compositionally biased region" description="Polar residues" evidence="1">
    <location>
        <begin position="480"/>
        <end position="493"/>
    </location>
</feature>
<feature type="region of interest" description="Disordered" evidence="1">
    <location>
        <begin position="280"/>
        <end position="310"/>
    </location>
</feature>
<dbReference type="PROSITE" id="PS50020">
    <property type="entry name" value="WW_DOMAIN_2"/>
    <property type="match status" value="1"/>
</dbReference>
<protein>
    <recommendedName>
        <fullName evidence="2">WW domain-containing protein</fullName>
    </recommendedName>
</protein>
<dbReference type="SMART" id="SM00456">
    <property type="entry name" value="WW"/>
    <property type="match status" value="1"/>
</dbReference>
<evidence type="ECO:0000313" key="5">
    <source>
        <dbReference type="Proteomes" id="UP000663829"/>
    </source>
</evidence>
<sequence>QYDENYEPTSEEIKEYAVYIGIDPEKEPHLMWLAKEGIMKPLPSGWKPCQDENEELYYFNFDTGKSSWDHPCDEIYKGRVQEERKKEELRKANNRPNSFNMPLQDTINQSNLRGTLNQTTSTISDLFIDGKRTGSHPLSTTIPTVRSGRPFDARYVNSDPEEVNDEDIDSDEEEETSSDDFRKNLDFGIDPQLSERIERKEKEHGSSLTIDSQERTAQAPDDKNIEYVKPVINKSSQLVNSDDDMKNKHYDDDFDEFDNENDDRAKRAKLAAQAAERRFISTNQQSSNNNLNDTSTDLITPRTPNDHKNNIDLETLKARLDSAAEEDKLELLENNRLYLAKMKADLQKTKEHEEKILRDQMKTNLALIETNIRDNIAREKKLLETRKQNELNQIKQSIERERDELQKKLRHNMQMELNNEQQNSTNSQIRTLQEKLNREKHEYDEKDEFCSTLQRNIKELRNENEILDQKIRELEENYHNTRSSINTEQIQTKSSKKQERKEPIRYNNNDENDDDDSEHEMQQAEDDDLNLSDSDSDVVSMERTLKELRTNKLEYIERLTLSPTPNQQQKQSSLSNTLDMDAIRLAKELLARHKTFVTQNKTIFDQTSINNDPNRETLSNIMTNVSTQLNDIVTTDGHKTNYLNGIDLAQLSVNDVNPVVENLRTINKNLNRVYDLIEQQKSRHLLSSLPHELLTTTGTLTGSMTSSNVDSLLENRWTQMFGTSRPYSTTERLRFGLPSTTSLSNVRTLTSSIQNNSKLQTSTSSPLIQTRLNDHRQYIEQFKPQTSLVTREAIIKAAKAVFEPGVVEKTIKKS</sequence>
<feature type="compositionally biased region" description="Acidic residues" evidence="1">
    <location>
        <begin position="159"/>
        <end position="178"/>
    </location>
</feature>
<evidence type="ECO:0000256" key="1">
    <source>
        <dbReference type="SAM" id="MobiDB-lite"/>
    </source>
</evidence>
<dbReference type="EMBL" id="CAJNOQ010006157">
    <property type="protein sequence ID" value="CAF1125469.1"/>
    <property type="molecule type" value="Genomic_DNA"/>
</dbReference>
<name>A0A814QW86_9BILA</name>
<dbReference type="CDD" id="cd00201">
    <property type="entry name" value="WW"/>
    <property type="match status" value="1"/>
</dbReference>
<dbReference type="Proteomes" id="UP000663829">
    <property type="component" value="Unassembled WGS sequence"/>
</dbReference>
<organism evidence="3 5">
    <name type="scientific">Didymodactylos carnosus</name>
    <dbReference type="NCBI Taxonomy" id="1234261"/>
    <lineage>
        <taxon>Eukaryota</taxon>
        <taxon>Metazoa</taxon>
        <taxon>Spiralia</taxon>
        <taxon>Gnathifera</taxon>
        <taxon>Rotifera</taxon>
        <taxon>Eurotatoria</taxon>
        <taxon>Bdelloidea</taxon>
        <taxon>Philodinida</taxon>
        <taxon>Philodinidae</taxon>
        <taxon>Didymodactylos</taxon>
    </lineage>
</organism>
<feature type="compositionally biased region" description="Acidic residues" evidence="1">
    <location>
        <begin position="510"/>
        <end position="536"/>
    </location>
</feature>
<dbReference type="InterPro" id="IPR001202">
    <property type="entry name" value="WW_dom"/>
</dbReference>
<feature type="region of interest" description="Disordered" evidence="1">
    <location>
        <begin position="132"/>
        <end position="226"/>
    </location>
</feature>
<dbReference type="SUPFAM" id="SSF51045">
    <property type="entry name" value="WW domain"/>
    <property type="match status" value="1"/>
</dbReference>
<comment type="caution">
    <text evidence="3">The sequence shown here is derived from an EMBL/GenBank/DDBJ whole genome shotgun (WGS) entry which is preliminary data.</text>
</comment>
<dbReference type="PANTHER" id="PTHR21715">
    <property type="entry name" value="RH04127P"/>
    <property type="match status" value="1"/>
</dbReference>
<gene>
    <name evidence="3" type="ORF">GPM918_LOCUS19911</name>
    <name evidence="4" type="ORF">SRO942_LOCUS19910</name>
</gene>
<dbReference type="PROSITE" id="PS01159">
    <property type="entry name" value="WW_DOMAIN_1"/>
    <property type="match status" value="1"/>
</dbReference>
<reference evidence="3" key="1">
    <citation type="submission" date="2021-02" db="EMBL/GenBank/DDBJ databases">
        <authorList>
            <person name="Nowell W R."/>
        </authorList>
    </citation>
    <scope>NUCLEOTIDE SEQUENCE</scope>
</reference>
<evidence type="ECO:0000259" key="2">
    <source>
        <dbReference type="PROSITE" id="PS50020"/>
    </source>
</evidence>
<accession>A0A814QW86</accession>
<dbReference type="Pfam" id="PF00397">
    <property type="entry name" value="WW"/>
    <property type="match status" value="1"/>
</dbReference>
<keyword evidence="5" id="KW-1185">Reference proteome</keyword>
<feature type="region of interest" description="Disordered" evidence="1">
    <location>
        <begin position="478"/>
        <end position="537"/>
    </location>
</feature>
<dbReference type="Gene3D" id="3.30.1470.10">
    <property type="entry name" value="Photosystem I PsaD, reaction center subunit II"/>
    <property type="match status" value="1"/>
</dbReference>
<dbReference type="AlphaFoldDB" id="A0A814QW86"/>
<dbReference type="InterPro" id="IPR053233">
    <property type="entry name" value="ABRA-related"/>
</dbReference>